<evidence type="ECO:0000256" key="7">
    <source>
        <dbReference type="ARBA" id="ARBA00023187"/>
    </source>
</evidence>
<dbReference type="Pfam" id="PF11931">
    <property type="entry name" value="SF3a60_Prp9_C"/>
    <property type="match status" value="1"/>
</dbReference>
<proteinExistence type="inferred from homology"/>
<organism evidence="11 12">
    <name type="scientific">Galdieria yellowstonensis</name>
    <dbReference type="NCBI Taxonomy" id="3028027"/>
    <lineage>
        <taxon>Eukaryota</taxon>
        <taxon>Rhodophyta</taxon>
        <taxon>Bangiophyceae</taxon>
        <taxon>Galdieriales</taxon>
        <taxon>Galdieriaceae</taxon>
        <taxon>Galdieria</taxon>
    </lineage>
</organism>
<keyword evidence="8" id="KW-0539">Nucleus</keyword>
<dbReference type="GO" id="GO:0008270">
    <property type="term" value="F:zinc ion binding"/>
    <property type="evidence" value="ECO:0007669"/>
    <property type="project" value="UniProtKB-KW"/>
</dbReference>
<dbReference type="PANTHER" id="PTHR12786">
    <property type="entry name" value="SPLICING FACTOR SF3A-RELATED"/>
    <property type="match status" value="1"/>
</dbReference>
<comment type="similarity">
    <text evidence="2">Belongs to the SF3A3 family.</text>
</comment>
<feature type="domain" description="Matrin-type" evidence="10">
    <location>
        <begin position="409"/>
        <end position="440"/>
    </location>
</feature>
<dbReference type="GO" id="GO:0003723">
    <property type="term" value="F:RNA binding"/>
    <property type="evidence" value="ECO:0007669"/>
    <property type="project" value="InterPro"/>
</dbReference>
<evidence type="ECO:0000256" key="3">
    <source>
        <dbReference type="ARBA" id="ARBA00022664"/>
    </source>
</evidence>
<dbReference type="InterPro" id="IPR024598">
    <property type="entry name" value="SF3a60/Prp9_C"/>
</dbReference>
<evidence type="ECO:0000259" key="10">
    <source>
        <dbReference type="PROSITE" id="PS50171"/>
    </source>
</evidence>
<keyword evidence="12" id="KW-1185">Reference proteome</keyword>
<comment type="subcellular location">
    <subcellularLocation>
        <location evidence="1">Nucleus</location>
    </subcellularLocation>
</comment>
<name>A0AAV9I950_9RHOD</name>
<dbReference type="GO" id="GO:0000398">
    <property type="term" value="P:mRNA splicing, via spliceosome"/>
    <property type="evidence" value="ECO:0007669"/>
    <property type="project" value="InterPro"/>
</dbReference>
<evidence type="ECO:0000256" key="2">
    <source>
        <dbReference type="ARBA" id="ARBA00008776"/>
    </source>
</evidence>
<dbReference type="AlphaFoldDB" id="A0AAV9I950"/>
<feature type="compositionally biased region" description="Acidic residues" evidence="9">
    <location>
        <begin position="365"/>
        <end position="377"/>
    </location>
</feature>
<gene>
    <name evidence="11" type="ORF">GAYE_SCF00G1677</name>
</gene>
<feature type="region of interest" description="Disordered" evidence="9">
    <location>
        <begin position="286"/>
        <end position="309"/>
    </location>
</feature>
<evidence type="ECO:0000256" key="8">
    <source>
        <dbReference type="ARBA" id="ARBA00023242"/>
    </source>
</evidence>
<keyword evidence="6" id="KW-0862">Zinc</keyword>
<accession>A0AAV9I950</accession>
<dbReference type="InterPro" id="IPR031774">
    <property type="entry name" value="SF3A3_dom"/>
</dbReference>
<keyword evidence="3" id="KW-0507">mRNA processing</keyword>
<keyword evidence="5" id="KW-0863">Zinc-finger</keyword>
<dbReference type="Proteomes" id="UP001300502">
    <property type="component" value="Unassembled WGS sequence"/>
</dbReference>
<dbReference type="InterPro" id="IPR025086">
    <property type="entry name" value="SDE2/SF3A3_SAP"/>
</dbReference>
<keyword evidence="7" id="KW-0508">mRNA splicing</keyword>
<keyword evidence="4" id="KW-0479">Metal-binding</keyword>
<feature type="region of interest" description="Disordered" evidence="9">
    <location>
        <begin position="354"/>
        <end position="382"/>
    </location>
</feature>
<evidence type="ECO:0000256" key="6">
    <source>
        <dbReference type="ARBA" id="ARBA00022833"/>
    </source>
</evidence>
<evidence type="ECO:0000256" key="1">
    <source>
        <dbReference type="ARBA" id="ARBA00004123"/>
    </source>
</evidence>
<feature type="compositionally biased region" description="Polar residues" evidence="9">
    <location>
        <begin position="299"/>
        <end position="308"/>
    </location>
</feature>
<dbReference type="PROSITE" id="PS50171">
    <property type="entry name" value="ZF_MATRIN"/>
    <property type="match status" value="1"/>
</dbReference>
<dbReference type="InterPro" id="IPR051421">
    <property type="entry name" value="RNA_Proc_DNA_Dmg_Regulator"/>
</dbReference>
<dbReference type="Pfam" id="PF16837">
    <property type="entry name" value="SF3A3"/>
    <property type="match status" value="1"/>
</dbReference>
<dbReference type="EMBL" id="JANCYU010000020">
    <property type="protein sequence ID" value="KAK4523781.1"/>
    <property type="molecule type" value="Genomic_DNA"/>
</dbReference>
<dbReference type="Pfam" id="PF13297">
    <property type="entry name" value="SDE2_2C"/>
    <property type="match status" value="1"/>
</dbReference>
<evidence type="ECO:0000256" key="9">
    <source>
        <dbReference type="SAM" id="MobiDB-lite"/>
    </source>
</evidence>
<reference evidence="11 12" key="1">
    <citation type="submission" date="2022-07" db="EMBL/GenBank/DDBJ databases">
        <title>Genome-wide signatures of adaptation to extreme environments.</title>
        <authorList>
            <person name="Cho C.H."/>
            <person name="Yoon H.S."/>
        </authorList>
    </citation>
    <scope>NUCLEOTIDE SEQUENCE [LARGE SCALE GENOMIC DNA]</scope>
    <source>
        <strain evidence="11 12">108.79 E11</strain>
    </source>
</reference>
<dbReference type="InterPro" id="IPR000690">
    <property type="entry name" value="Matrin/U1-C_Znf_C2H2"/>
</dbReference>
<protein>
    <recommendedName>
        <fullName evidence="10">Matrin-type domain-containing protein</fullName>
    </recommendedName>
</protein>
<comment type="caution">
    <text evidence="11">The sequence shown here is derived from an EMBL/GenBank/DDBJ whole genome shotgun (WGS) entry which is preliminary data.</text>
</comment>
<dbReference type="PANTHER" id="PTHR12786:SF2">
    <property type="entry name" value="SPLICING FACTOR 3A SUBUNIT 3"/>
    <property type="match status" value="1"/>
</dbReference>
<evidence type="ECO:0000256" key="4">
    <source>
        <dbReference type="ARBA" id="ARBA00022723"/>
    </source>
</evidence>
<evidence type="ECO:0000313" key="12">
    <source>
        <dbReference type="Proteomes" id="UP001300502"/>
    </source>
</evidence>
<dbReference type="GO" id="GO:0005681">
    <property type="term" value="C:spliceosomal complex"/>
    <property type="evidence" value="ECO:0007669"/>
    <property type="project" value="InterPro"/>
</dbReference>
<sequence>MASSLLELTRTYHEDVERAVKLAVKLLKEKPKSYLPKLETEQRVRNLVNFIQDRQQKLLQLYEDEDGSRAAEIEQLQQPERLSLFYERLREIKESYRKSGNRGNEADNSSVQTAKKQEEELLALTEPKLVFSGEENYGKYLDLSSFYEAFVNIKGAPEMDYIDYLSTFYKFELFGNTLKNKRAYQNYLSSLLNYLEDFSRKLRPLRDEEAEKRNLEAQFEERWKNEVPEPTIQLDKFSSAEELEANVSPEEMKKMLMSMGLKCGGTPSERAKRLFETKDKDLSSLPPSMFAKKYPRTSGDGQTTSLDSSNRKEVARMEMLIRYLCEEVLADEVANTKTYVEKKLSQSYTEIEAERISEEQALQNPEEESEEEGEEEEKPIYNPKNIPLGWDGKPIPYWLYKLYGLNLEYTCEICGNETYRGPRTFERHFTEAKHIQGLRFLGIQYSRHFYMVTGIEDALRLDAKLKSQMELERFRPEEEEFEDAQGNVFSRRTYEDLRRQGLI</sequence>
<evidence type="ECO:0000313" key="11">
    <source>
        <dbReference type="EMBL" id="KAK4523781.1"/>
    </source>
</evidence>
<evidence type="ECO:0000256" key="5">
    <source>
        <dbReference type="ARBA" id="ARBA00022771"/>
    </source>
</evidence>